<comment type="caution">
    <text evidence="1">The sequence shown here is derived from an EMBL/GenBank/DDBJ whole genome shotgun (WGS) entry which is preliminary data.</text>
</comment>
<accession>A0A7I8VXI3</accession>
<keyword evidence="2" id="KW-1185">Reference proteome</keyword>
<evidence type="ECO:0000313" key="2">
    <source>
        <dbReference type="Proteomes" id="UP000549394"/>
    </source>
</evidence>
<name>A0A7I8VXI3_9ANNE</name>
<gene>
    <name evidence="1" type="ORF">DGYR_LOCUS8678</name>
</gene>
<organism evidence="1 2">
    <name type="scientific">Dimorphilus gyrociliatus</name>
    <dbReference type="NCBI Taxonomy" id="2664684"/>
    <lineage>
        <taxon>Eukaryota</taxon>
        <taxon>Metazoa</taxon>
        <taxon>Spiralia</taxon>
        <taxon>Lophotrochozoa</taxon>
        <taxon>Annelida</taxon>
        <taxon>Polychaeta</taxon>
        <taxon>Polychaeta incertae sedis</taxon>
        <taxon>Dinophilidae</taxon>
        <taxon>Dimorphilus</taxon>
    </lineage>
</organism>
<reference evidence="1 2" key="1">
    <citation type="submission" date="2020-08" db="EMBL/GenBank/DDBJ databases">
        <authorList>
            <person name="Hejnol A."/>
        </authorList>
    </citation>
    <scope>NUCLEOTIDE SEQUENCE [LARGE SCALE GENOMIC DNA]</scope>
</reference>
<dbReference type="Proteomes" id="UP000549394">
    <property type="component" value="Unassembled WGS sequence"/>
</dbReference>
<dbReference type="AlphaFoldDB" id="A0A7I8VXI3"/>
<sequence length="91" mass="10063">MAIQVENVEVCKDTIEKRKASLIANCKFKSGSVLFHAASIMKTSSTPTASKRPVDKVIVIDLLLKYTSKDMKIPPSIVILVIVSFNLTKNR</sequence>
<protein>
    <submittedName>
        <fullName evidence="1">DgyrCDS9160</fullName>
    </submittedName>
</protein>
<proteinExistence type="predicted"/>
<dbReference type="EMBL" id="CAJFCJ010000012">
    <property type="protein sequence ID" value="CAD5120599.1"/>
    <property type="molecule type" value="Genomic_DNA"/>
</dbReference>
<evidence type="ECO:0000313" key="1">
    <source>
        <dbReference type="EMBL" id="CAD5120599.1"/>
    </source>
</evidence>